<dbReference type="RefSeq" id="WP_287268874.1">
    <property type="nucleotide sequence ID" value="NZ_JAMYMY010000007.1"/>
</dbReference>
<proteinExistence type="predicted"/>
<dbReference type="Proteomes" id="UP001464387">
    <property type="component" value="Unassembled WGS sequence"/>
</dbReference>
<keyword evidence="1" id="KW-0812">Transmembrane</keyword>
<name>A0ABV1Y9E2_9HYPH</name>
<sequence length="113" mass="11739">MTDMEPFLFAFVVGLTVCGVIGSTMELASGRKVAFAEPYVSPSHVLRSLAATAGAGPFMLINDALDARRQNRISTVALLSCGCTAIAWSLALGIVVLAIASWTIRLLGSGIPA</sequence>
<protein>
    <submittedName>
        <fullName evidence="2">Uncharacterized protein</fullName>
    </submittedName>
</protein>
<organism evidence="2 3">
    <name type="scientific">Mesorhizobium opportunistum</name>
    <dbReference type="NCBI Taxonomy" id="593909"/>
    <lineage>
        <taxon>Bacteria</taxon>
        <taxon>Pseudomonadati</taxon>
        <taxon>Pseudomonadota</taxon>
        <taxon>Alphaproteobacteria</taxon>
        <taxon>Hyphomicrobiales</taxon>
        <taxon>Phyllobacteriaceae</taxon>
        <taxon>Mesorhizobium</taxon>
    </lineage>
</organism>
<comment type="caution">
    <text evidence="2">The sequence shown here is derived from an EMBL/GenBank/DDBJ whole genome shotgun (WGS) entry which is preliminary data.</text>
</comment>
<dbReference type="Pfam" id="PF22258">
    <property type="entry name" value="DUF6949"/>
    <property type="match status" value="1"/>
</dbReference>
<keyword evidence="1" id="KW-0472">Membrane</keyword>
<dbReference type="EMBL" id="JAMYPJ010000002">
    <property type="protein sequence ID" value="MER8931778.1"/>
    <property type="molecule type" value="Genomic_DNA"/>
</dbReference>
<evidence type="ECO:0000313" key="3">
    <source>
        <dbReference type="Proteomes" id="UP001464387"/>
    </source>
</evidence>
<reference evidence="2 3" key="1">
    <citation type="journal article" date="2024" name="Proc. Natl. Acad. Sci. U.S.A.">
        <title>The evolutionary genomics of adaptation to stress in wild rhizobium bacteria.</title>
        <authorList>
            <person name="Kehlet-Delgado H."/>
            <person name="Montoya A.P."/>
            <person name="Jensen K.T."/>
            <person name="Wendlandt C.E."/>
            <person name="Dexheimer C."/>
            <person name="Roberts M."/>
            <person name="Torres Martinez L."/>
            <person name="Friesen M.L."/>
            <person name="Griffitts J.S."/>
            <person name="Porter S.S."/>
        </authorList>
    </citation>
    <scope>NUCLEOTIDE SEQUENCE [LARGE SCALE GENOMIC DNA]</scope>
    <source>
        <strain evidence="2 3">M0729</strain>
    </source>
</reference>
<gene>
    <name evidence="2" type="ORF">NKI33_02185</name>
</gene>
<feature type="transmembrane region" description="Helical" evidence="1">
    <location>
        <begin position="46"/>
        <end position="65"/>
    </location>
</feature>
<keyword evidence="3" id="KW-1185">Reference proteome</keyword>
<evidence type="ECO:0000313" key="2">
    <source>
        <dbReference type="EMBL" id="MER8931778.1"/>
    </source>
</evidence>
<keyword evidence="1" id="KW-1133">Transmembrane helix</keyword>
<feature type="transmembrane region" description="Helical" evidence="1">
    <location>
        <begin position="77"/>
        <end position="104"/>
    </location>
</feature>
<accession>A0ABV1Y9E2</accession>
<evidence type="ECO:0000256" key="1">
    <source>
        <dbReference type="SAM" id="Phobius"/>
    </source>
</evidence>
<dbReference type="InterPro" id="IPR053803">
    <property type="entry name" value="DUF6949"/>
</dbReference>